<dbReference type="InterPro" id="IPR035906">
    <property type="entry name" value="MetI-like_sf"/>
</dbReference>
<comment type="similarity">
    <text evidence="7">Belongs to the binding-protein-dependent transport system permease family.</text>
</comment>
<keyword evidence="4 7" id="KW-0812">Transmembrane</keyword>
<accession>S5DVW2</accession>
<dbReference type="NCBIfam" id="TIGR01097">
    <property type="entry name" value="PhnE"/>
    <property type="match status" value="1"/>
</dbReference>
<dbReference type="PROSITE" id="PS50928">
    <property type="entry name" value="ABC_TM1"/>
    <property type="match status" value="1"/>
</dbReference>
<feature type="transmembrane region" description="Helical" evidence="7">
    <location>
        <begin position="121"/>
        <end position="145"/>
    </location>
</feature>
<evidence type="ECO:0000256" key="2">
    <source>
        <dbReference type="ARBA" id="ARBA00022448"/>
    </source>
</evidence>
<protein>
    <submittedName>
        <fullName evidence="9">ABC-type phosphate/phosphonate transport system, permease component</fullName>
    </submittedName>
</protein>
<feature type="transmembrane region" description="Helical" evidence="7">
    <location>
        <begin position="195"/>
        <end position="222"/>
    </location>
</feature>
<keyword evidence="5 7" id="KW-1133">Transmembrane helix</keyword>
<evidence type="ECO:0000256" key="5">
    <source>
        <dbReference type="ARBA" id="ARBA00022989"/>
    </source>
</evidence>
<evidence type="ECO:0000313" key="9">
    <source>
        <dbReference type="EMBL" id="AGQ19122.1"/>
    </source>
</evidence>
<keyword evidence="6 7" id="KW-0472">Membrane</keyword>
<feature type="transmembrane region" description="Helical" evidence="7">
    <location>
        <begin position="12"/>
        <end position="34"/>
    </location>
</feature>
<keyword evidence="2 7" id="KW-0813">Transport</keyword>
<dbReference type="PANTHER" id="PTHR30043:SF1">
    <property type="entry name" value="ABC TRANSPORT SYSTEM PERMEASE PROTEIN P69"/>
    <property type="match status" value="1"/>
</dbReference>
<proteinExistence type="inferred from homology"/>
<dbReference type="PANTHER" id="PTHR30043">
    <property type="entry name" value="PHOSPHONATES TRANSPORT SYSTEM PERMEASE PROTEIN"/>
    <property type="match status" value="1"/>
</dbReference>
<evidence type="ECO:0000256" key="7">
    <source>
        <dbReference type="RuleBase" id="RU363032"/>
    </source>
</evidence>
<evidence type="ECO:0000256" key="6">
    <source>
        <dbReference type="ARBA" id="ARBA00023136"/>
    </source>
</evidence>
<comment type="subcellular location">
    <subcellularLocation>
        <location evidence="1 7">Cell membrane</location>
        <topology evidence="1 7">Multi-pass membrane protein</topology>
    </subcellularLocation>
</comment>
<dbReference type="Gene3D" id="1.10.3720.10">
    <property type="entry name" value="MetI-like"/>
    <property type="match status" value="1"/>
</dbReference>
<evidence type="ECO:0000256" key="1">
    <source>
        <dbReference type="ARBA" id="ARBA00004651"/>
    </source>
</evidence>
<sequence length="260" mass="28883">MIKVPKKPLPSLLTVIGYPFAIALSIFSFFQVGFNLEDFKRNLANRKLVTDTLFNPKWDWAFENAAQALVETIQIAILASILGCFIALPLSFYASRATNQTTTTYLIYKSFLNFIRTIPDLFWAMLFTVAVGLGPFAGVLALIMFSMAIMGKLLSETIDSIDLGPLEAAKASGAKHNQAVFSSALPQILPNFTAYFLYIFELCIRASVILGLVGAGGVGRIIETQRIFLRFDRISPIIVFILVAVIAIEQFSVWLRRKIL</sequence>
<dbReference type="InterPro" id="IPR000515">
    <property type="entry name" value="MetI-like"/>
</dbReference>
<dbReference type="AlphaFoldDB" id="S5DVW2"/>
<organism evidence="9">
    <name type="scientific">Candidatus Actinomarina minuta</name>
    <dbReference type="NCBI Taxonomy" id="1389454"/>
    <lineage>
        <taxon>Bacteria</taxon>
        <taxon>Bacillati</taxon>
        <taxon>Actinomycetota</taxon>
        <taxon>Actinomycetes</taxon>
        <taxon>Candidatus Actinomarinidae</taxon>
        <taxon>Candidatus Actinomarinales</taxon>
        <taxon>Candidatus Actinomarineae</taxon>
        <taxon>Candidatus Actinomarinaceae</taxon>
        <taxon>Candidatus Actinomarina</taxon>
    </lineage>
</organism>
<dbReference type="EMBL" id="KC811123">
    <property type="protein sequence ID" value="AGQ19122.1"/>
    <property type="molecule type" value="Genomic_DNA"/>
</dbReference>
<dbReference type="SUPFAM" id="SSF161098">
    <property type="entry name" value="MetI-like"/>
    <property type="match status" value="1"/>
</dbReference>
<dbReference type="Pfam" id="PF00528">
    <property type="entry name" value="BPD_transp_1"/>
    <property type="match status" value="1"/>
</dbReference>
<evidence type="ECO:0000256" key="4">
    <source>
        <dbReference type="ARBA" id="ARBA00022692"/>
    </source>
</evidence>
<feature type="transmembrane region" description="Helical" evidence="7">
    <location>
        <begin position="234"/>
        <end position="255"/>
    </location>
</feature>
<dbReference type="GO" id="GO:0015416">
    <property type="term" value="F:ABC-type phosphonate transporter activity"/>
    <property type="evidence" value="ECO:0007669"/>
    <property type="project" value="InterPro"/>
</dbReference>
<dbReference type="CDD" id="cd06261">
    <property type="entry name" value="TM_PBP2"/>
    <property type="match status" value="1"/>
</dbReference>
<feature type="transmembrane region" description="Helical" evidence="7">
    <location>
        <begin position="73"/>
        <end position="94"/>
    </location>
</feature>
<evidence type="ECO:0000256" key="3">
    <source>
        <dbReference type="ARBA" id="ARBA00022475"/>
    </source>
</evidence>
<name>S5DVW2_9ACTN</name>
<keyword evidence="3" id="KW-1003">Cell membrane</keyword>
<evidence type="ECO:0000259" key="8">
    <source>
        <dbReference type="PROSITE" id="PS50928"/>
    </source>
</evidence>
<dbReference type="GO" id="GO:0005886">
    <property type="term" value="C:plasma membrane"/>
    <property type="evidence" value="ECO:0007669"/>
    <property type="project" value="UniProtKB-SubCell"/>
</dbReference>
<dbReference type="InterPro" id="IPR005769">
    <property type="entry name" value="PhnE/PtxC"/>
</dbReference>
<reference evidence="9" key="1">
    <citation type="journal article" date="2013" name="Sci. Rep.">
        <title>Metagenomics uncovers a new group of low GC and ultra-small marine Actinobacteria.</title>
        <authorList>
            <person name="Ghai R."/>
            <person name="Mizuno C.M."/>
            <person name="Picazo A."/>
            <person name="Camacho A."/>
            <person name="Rodriguez-Valera F."/>
        </authorList>
    </citation>
    <scope>NUCLEOTIDE SEQUENCE</scope>
</reference>
<feature type="domain" description="ABC transmembrane type-1" evidence="8">
    <location>
        <begin position="69"/>
        <end position="252"/>
    </location>
</feature>